<dbReference type="SUPFAM" id="SSF161111">
    <property type="entry name" value="Cation efflux protein transmembrane domain-like"/>
    <property type="match status" value="1"/>
</dbReference>
<feature type="transmembrane region" description="Helical" evidence="12">
    <location>
        <begin position="190"/>
        <end position="208"/>
    </location>
</feature>
<feature type="transmembrane region" description="Helical" evidence="12">
    <location>
        <begin position="360"/>
        <end position="382"/>
    </location>
</feature>
<sequence>HQQQQAVEGLQVGTQKSSRGGLAIQSSAPIHTRSFKPGHDQQEPPNQDHATLYAQEHHGHLNQQDHFSHNHHHAPTQVHHANHLQAHHGHHHDNHHGNHNHDHHSHDHGHDHHGHDHHNHAYHGHDHHGHDHHGHDHHGHDHHGHDHHGHDHHDHHGHDHGHHHFPQVYTQPLPSYASIFATLAPFQKTLFTFFVLYFLLGIGVWWSGLARESLAVVGFSYLVLFDAFGVLNLFASSVLQLNPAFSQVTTKRPFGARRFEIVLALANTIFLLFGTMYTTKESLEHLLLENHHPEVEHHHGSSYPFGLLFLLLLAISGSVFSSANLKNHQQLVQLMKQSPQSHYDHTHGDTNALSVVKSNLFSLSVVASGSFVFLVYMLGIATPNLDKMIAFGEAGLMLYLGIPTAVALSKVLLQTMPDSLVNSIGHQLRQIQQQVPYVISVDKVHFWQNAYGRLIGTVEIHVRPEAEEDAVINGAFSLLESVVRDNGGELTISVVKP</sequence>
<evidence type="ECO:0000256" key="4">
    <source>
        <dbReference type="ARBA" id="ARBA00022833"/>
    </source>
</evidence>
<feature type="non-terminal residue" evidence="14">
    <location>
        <position position="1"/>
    </location>
</feature>
<dbReference type="Proteomes" id="UP000093000">
    <property type="component" value="Unassembled WGS sequence"/>
</dbReference>
<dbReference type="GO" id="GO:0006829">
    <property type="term" value="P:zinc ion transport"/>
    <property type="evidence" value="ECO:0007669"/>
    <property type="project" value="TreeGrafter"/>
</dbReference>
<organism evidence="14 15">
    <name type="scientific">Choanephora cucurbitarum</name>
    <dbReference type="NCBI Taxonomy" id="101091"/>
    <lineage>
        <taxon>Eukaryota</taxon>
        <taxon>Fungi</taxon>
        <taxon>Fungi incertae sedis</taxon>
        <taxon>Mucoromycota</taxon>
        <taxon>Mucoromycotina</taxon>
        <taxon>Mucoromycetes</taxon>
        <taxon>Mucorales</taxon>
        <taxon>Mucorineae</taxon>
        <taxon>Choanephoraceae</taxon>
        <taxon>Choanephoroideae</taxon>
        <taxon>Choanephora</taxon>
    </lineage>
</organism>
<keyword evidence="8 12" id="KW-0472">Membrane</keyword>
<evidence type="ECO:0000256" key="3">
    <source>
        <dbReference type="ARBA" id="ARBA00022692"/>
    </source>
</evidence>
<keyword evidence="6" id="KW-0333">Golgi apparatus</keyword>
<feature type="compositionally biased region" description="Polar residues" evidence="11">
    <location>
        <begin position="1"/>
        <end position="29"/>
    </location>
</feature>
<dbReference type="GO" id="GO:0016020">
    <property type="term" value="C:membrane"/>
    <property type="evidence" value="ECO:0007669"/>
    <property type="project" value="InterPro"/>
</dbReference>
<evidence type="ECO:0000256" key="8">
    <source>
        <dbReference type="ARBA" id="ARBA00023136"/>
    </source>
</evidence>
<feature type="region of interest" description="Disordered" evidence="11">
    <location>
        <begin position="83"/>
        <end position="167"/>
    </location>
</feature>
<dbReference type="Pfam" id="PF01545">
    <property type="entry name" value="Cation_efflux"/>
    <property type="match status" value="1"/>
</dbReference>
<evidence type="ECO:0000256" key="6">
    <source>
        <dbReference type="ARBA" id="ARBA00023034"/>
    </source>
</evidence>
<comment type="subunit">
    <text evidence="9">Heterodimer with SLC30A5; form a functional zinc ion transmembrane transporter.</text>
</comment>
<evidence type="ECO:0000256" key="1">
    <source>
        <dbReference type="ARBA" id="ARBA00004166"/>
    </source>
</evidence>
<dbReference type="GO" id="GO:0098771">
    <property type="term" value="P:inorganic ion homeostasis"/>
    <property type="evidence" value="ECO:0007669"/>
    <property type="project" value="UniProtKB-ARBA"/>
</dbReference>
<proteinExistence type="predicted"/>
<reference evidence="14 15" key="1">
    <citation type="submission" date="2016-03" db="EMBL/GenBank/DDBJ databases">
        <title>Choanephora cucurbitarum.</title>
        <authorList>
            <person name="Min B."/>
            <person name="Park H."/>
            <person name="Park J.-H."/>
            <person name="Shin H.-D."/>
            <person name="Choi I.-G."/>
        </authorList>
    </citation>
    <scope>NUCLEOTIDE SEQUENCE [LARGE SCALE GENOMIC DNA]</scope>
    <source>
        <strain evidence="14 15">KUS-F28377</strain>
    </source>
</reference>
<feature type="transmembrane region" description="Helical" evidence="12">
    <location>
        <begin position="259"/>
        <end position="278"/>
    </location>
</feature>
<keyword evidence="5 12" id="KW-1133">Transmembrane helix</keyword>
<dbReference type="OrthoDB" id="5382797at2759"/>
<feature type="compositionally biased region" description="Basic residues" evidence="11">
    <location>
        <begin position="115"/>
        <end position="147"/>
    </location>
</feature>
<dbReference type="InParanoid" id="A0A1C7MY46"/>
<evidence type="ECO:0000313" key="14">
    <source>
        <dbReference type="EMBL" id="OBZ81319.1"/>
    </source>
</evidence>
<dbReference type="InterPro" id="IPR052005">
    <property type="entry name" value="CDF_SLC30A"/>
</dbReference>
<accession>A0A1C7MY46</accession>
<comment type="function">
    <text evidence="10">Has probably no intrinsic transporter activity but together with SLC30A5 forms a functional zinc ion:proton antiporter heterodimer, mediating zinc entry into the lumen of organelles along the secretory pathway. As part of that zinc ion:proton antiporter, contributes to zinc ion homeostasis within the early secretory pathway and regulates the activation and folding of enzymes like alkaline phosphatases and enzymes involved in phosphatidylinositol glycan anchor biosynthesis.</text>
</comment>
<keyword evidence="2" id="KW-0813">Transport</keyword>
<evidence type="ECO:0000256" key="7">
    <source>
        <dbReference type="ARBA" id="ARBA00023065"/>
    </source>
</evidence>
<comment type="caution">
    <text evidence="14">The sequence shown here is derived from an EMBL/GenBank/DDBJ whole genome shotgun (WGS) entry which is preliminary data.</text>
</comment>
<evidence type="ECO:0000256" key="10">
    <source>
        <dbReference type="ARBA" id="ARBA00045455"/>
    </source>
</evidence>
<dbReference type="PANTHER" id="PTHR46531:SF1">
    <property type="entry name" value="ZINC TRANSPORTER 6"/>
    <property type="match status" value="1"/>
</dbReference>
<evidence type="ECO:0000256" key="2">
    <source>
        <dbReference type="ARBA" id="ARBA00022448"/>
    </source>
</evidence>
<dbReference type="PANTHER" id="PTHR46531">
    <property type="entry name" value="ZINC TRANSPORTER 6"/>
    <property type="match status" value="1"/>
</dbReference>
<dbReference type="InterPro" id="IPR027469">
    <property type="entry name" value="Cation_efflux_TMD_sf"/>
</dbReference>
<feature type="transmembrane region" description="Helical" evidence="12">
    <location>
        <begin position="394"/>
        <end position="413"/>
    </location>
</feature>
<feature type="region of interest" description="Disordered" evidence="11">
    <location>
        <begin position="1"/>
        <end position="47"/>
    </location>
</feature>
<keyword evidence="3 12" id="KW-0812">Transmembrane</keyword>
<dbReference type="InterPro" id="IPR058533">
    <property type="entry name" value="Cation_efflux_TM"/>
</dbReference>
<evidence type="ECO:0000313" key="15">
    <source>
        <dbReference type="Proteomes" id="UP000093000"/>
    </source>
</evidence>
<feature type="domain" description="Cation efflux protein transmembrane" evidence="13">
    <location>
        <begin position="191"/>
        <end position="413"/>
    </location>
</feature>
<dbReference type="GO" id="GO:0030003">
    <property type="term" value="P:intracellular monoatomic cation homeostasis"/>
    <property type="evidence" value="ECO:0007669"/>
    <property type="project" value="UniProtKB-ARBA"/>
</dbReference>
<feature type="transmembrane region" description="Helical" evidence="12">
    <location>
        <begin position="303"/>
        <end position="325"/>
    </location>
</feature>
<keyword evidence="15" id="KW-1185">Reference proteome</keyword>
<feature type="compositionally biased region" description="Basic residues" evidence="11">
    <location>
        <begin position="83"/>
        <end position="94"/>
    </location>
</feature>
<evidence type="ECO:0000256" key="5">
    <source>
        <dbReference type="ARBA" id="ARBA00022989"/>
    </source>
</evidence>
<evidence type="ECO:0000259" key="13">
    <source>
        <dbReference type="Pfam" id="PF01545"/>
    </source>
</evidence>
<dbReference type="STRING" id="101091.A0A1C7MY46"/>
<dbReference type="AlphaFoldDB" id="A0A1C7MY46"/>
<evidence type="ECO:0000256" key="9">
    <source>
        <dbReference type="ARBA" id="ARBA00038600"/>
    </source>
</evidence>
<feature type="compositionally biased region" description="Basic and acidic residues" evidence="11">
    <location>
        <begin position="148"/>
        <end position="157"/>
    </location>
</feature>
<keyword evidence="7" id="KW-0406">Ion transport</keyword>
<gene>
    <name evidence="14" type="primary">slc30a6</name>
    <name evidence="14" type="ORF">A0J61_10631</name>
</gene>
<protein>
    <submittedName>
        <fullName evidence="14">Zinc transporter 6</fullName>
    </submittedName>
</protein>
<evidence type="ECO:0000256" key="12">
    <source>
        <dbReference type="SAM" id="Phobius"/>
    </source>
</evidence>
<feature type="transmembrane region" description="Helical" evidence="12">
    <location>
        <begin position="214"/>
        <end position="239"/>
    </location>
</feature>
<feature type="compositionally biased region" description="Basic and acidic residues" evidence="11">
    <location>
        <begin position="95"/>
        <end position="114"/>
    </location>
</feature>
<name>A0A1C7MY46_9FUNG</name>
<dbReference type="GO" id="GO:0005794">
    <property type="term" value="C:Golgi apparatus"/>
    <property type="evidence" value="ECO:0007669"/>
    <property type="project" value="UniProtKB-SubCell"/>
</dbReference>
<dbReference type="EMBL" id="LUGH01001281">
    <property type="protein sequence ID" value="OBZ81319.1"/>
    <property type="molecule type" value="Genomic_DNA"/>
</dbReference>
<keyword evidence="4" id="KW-0862">Zinc</keyword>
<dbReference type="Gene3D" id="1.20.1510.10">
    <property type="entry name" value="Cation efflux protein transmembrane domain"/>
    <property type="match status" value="1"/>
</dbReference>
<comment type="subcellular location">
    <subcellularLocation>
        <location evidence="1">Golgi apparatus</location>
        <location evidence="1">trans-Golgi network membrane</location>
        <topology evidence="1">Multi-pass membrane protein</topology>
    </subcellularLocation>
</comment>
<dbReference type="GO" id="GO:0008324">
    <property type="term" value="F:monoatomic cation transmembrane transporter activity"/>
    <property type="evidence" value="ECO:0007669"/>
    <property type="project" value="InterPro"/>
</dbReference>
<evidence type="ECO:0000256" key="11">
    <source>
        <dbReference type="SAM" id="MobiDB-lite"/>
    </source>
</evidence>